<evidence type="ECO:0000256" key="1">
    <source>
        <dbReference type="SAM" id="SignalP"/>
    </source>
</evidence>
<gene>
    <name evidence="2" type="ORF">SHI21_17090</name>
</gene>
<sequence length="212" mass="23360">MNKINYPTIKISIFTLLVAFTFSFNAEAAAKKIKSRVNTSDLSISLGNLCEYIGTYQTDDEGTKNGCSFLPTLSGSLDYYLTHKFALSPQIGLTMPKSGADDNIKRMTFFALANMKYKTSYVNLLGGVGFYFTRISGPGGEEELNNGNSTDSFPLPKEAVYSRNFIVNLGLGLDFNQDWSGELYTYVFNALKSEDRAVSVGATISYHFGEVL</sequence>
<proteinExistence type="predicted"/>
<organism evidence="2 3">
    <name type="scientific">Bacteriovorax antarcticus</name>
    <dbReference type="NCBI Taxonomy" id="3088717"/>
    <lineage>
        <taxon>Bacteria</taxon>
        <taxon>Pseudomonadati</taxon>
        <taxon>Bdellovibrionota</taxon>
        <taxon>Bacteriovoracia</taxon>
        <taxon>Bacteriovoracales</taxon>
        <taxon>Bacteriovoracaceae</taxon>
        <taxon>Bacteriovorax</taxon>
    </lineage>
</organism>
<dbReference type="Proteomes" id="UP001302274">
    <property type="component" value="Unassembled WGS sequence"/>
</dbReference>
<feature type="signal peptide" evidence="1">
    <location>
        <begin position="1"/>
        <end position="28"/>
    </location>
</feature>
<keyword evidence="3" id="KW-1185">Reference proteome</keyword>
<name>A0ABU5W106_9BACT</name>
<comment type="caution">
    <text evidence="2">The sequence shown here is derived from an EMBL/GenBank/DDBJ whole genome shotgun (WGS) entry which is preliminary data.</text>
</comment>
<accession>A0ABU5W106</accession>
<evidence type="ECO:0000313" key="2">
    <source>
        <dbReference type="EMBL" id="MEA9357950.1"/>
    </source>
</evidence>
<evidence type="ECO:0000313" key="3">
    <source>
        <dbReference type="Proteomes" id="UP001302274"/>
    </source>
</evidence>
<keyword evidence="1" id="KW-0732">Signal</keyword>
<protein>
    <recommendedName>
        <fullName evidence="4">Outer membrane protein beta-barrel domain-containing protein</fullName>
    </recommendedName>
</protein>
<reference evidence="2 3" key="1">
    <citation type="submission" date="2023-11" db="EMBL/GenBank/DDBJ databases">
        <title>A Novel Polar Bacteriovorax (B. antarcticus) Isolated from the Biocrust in Antarctica.</title>
        <authorList>
            <person name="Mun W."/>
            <person name="Choi S.Y."/>
            <person name="Mitchell R.J."/>
        </authorList>
    </citation>
    <scope>NUCLEOTIDE SEQUENCE [LARGE SCALE GENOMIC DNA]</scope>
    <source>
        <strain evidence="2 3">PP10</strain>
    </source>
</reference>
<dbReference type="RefSeq" id="WP_323578147.1">
    <property type="nucleotide sequence ID" value="NZ_JAYGJQ010000002.1"/>
</dbReference>
<feature type="chain" id="PRO_5045962032" description="Outer membrane protein beta-barrel domain-containing protein" evidence="1">
    <location>
        <begin position="29"/>
        <end position="212"/>
    </location>
</feature>
<evidence type="ECO:0008006" key="4">
    <source>
        <dbReference type="Google" id="ProtNLM"/>
    </source>
</evidence>
<dbReference type="EMBL" id="JAYGJQ010000002">
    <property type="protein sequence ID" value="MEA9357950.1"/>
    <property type="molecule type" value="Genomic_DNA"/>
</dbReference>